<dbReference type="GO" id="GO:0008745">
    <property type="term" value="F:N-acetylmuramoyl-L-alanine amidase activity"/>
    <property type="evidence" value="ECO:0007669"/>
    <property type="project" value="UniProtKB-EC"/>
</dbReference>
<gene>
    <name evidence="5" type="ORF">DQK91_18885</name>
</gene>
<dbReference type="InterPro" id="IPR050695">
    <property type="entry name" value="N-acetylmuramoyl_amidase_3"/>
</dbReference>
<keyword evidence="3" id="KW-0378">Hydrolase</keyword>
<dbReference type="InterPro" id="IPR002508">
    <property type="entry name" value="MurNAc-LAA_cat"/>
</dbReference>
<dbReference type="SUPFAM" id="SSF53187">
    <property type="entry name" value="Zn-dependent exopeptidases"/>
    <property type="match status" value="1"/>
</dbReference>
<name>A0A6P1ZDT1_9BACT</name>
<dbReference type="Gene3D" id="3.40.630.40">
    <property type="entry name" value="Zn-dependent exopeptidases"/>
    <property type="match status" value="1"/>
</dbReference>
<dbReference type="Pfam" id="PF01520">
    <property type="entry name" value="Amidase_3"/>
    <property type="match status" value="1"/>
</dbReference>
<evidence type="ECO:0000256" key="1">
    <source>
        <dbReference type="ARBA" id="ARBA00001561"/>
    </source>
</evidence>
<reference evidence="5 6" key="1">
    <citation type="submission" date="2018-06" db="EMBL/GenBank/DDBJ databases">
        <title>Complete genome of Desulfovibrio marinus P48SEP.</title>
        <authorList>
            <person name="Crispim J.S."/>
            <person name="Vidigal P.M.P."/>
            <person name="Silva L.C.F."/>
            <person name="Araujo L.C."/>
            <person name="Laguardia C.N."/>
            <person name="Dias R.S."/>
            <person name="Sousa M.P."/>
            <person name="Paula S.O."/>
            <person name="Silva C."/>
        </authorList>
    </citation>
    <scope>NUCLEOTIDE SEQUENCE [LARGE SCALE GENOMIC DNA]</scope>
    <source>
        <strain evidence="5 6">P48SEP</strain>
    </source>
</reference>
<comment type="catalytic activity">
    <reaction evidence="1">
        <text>Hydrolyzes the link between N-acetylmuramoyl residues and L-amino acid residues in certain cell-wall glycopeptides.</text>
        <dbReference type="EC" id="3.5.1.28"/>
    </reaction>
</comment>
<dbReference type="GO" id="GO:0030288">
    <property type="term" value="C:outer membrane-bounded periplasmic space"/>
    <property type="evidence" value="ECO:0007669"/>
    <property type="project" value="TreeGrafter"/>
</dbReference>
<comment type="caution">
    <text evidence="5">The sequence shown here is derived from an EMBL/GenBank/DDBJ whole genome shotgun (WGS) entry which is preliminary data.</text>
</comment>
<feature type="domain" description="MurNAc-LAA" evidence="4">
    <location>
        <begin position="70"/>
        <end position="185"/>
    </location>
</feature>
<protein>
    <recommendedName>
        <fullName evidence="2">N-acetylmuramoyl-L-alanine amidase</fullName>
        <ecNumber evidence="2">3.5.1.28</ecNumber>
    </recommendedName>
</protein>
<proteinExistence type="predicted"/>
<evidence type="ECO:0000259" key="4">
    <source>
        <dbReference type="SMART" id="SM00646"/>
    </source>
</evidence>
<sequence length="196" mass="21499">MQYEEGVLMKKICIDPGHGGRHPGAVSGDLVEKDIALKISMALRASLEARGYETVMTRVSDAYVSIRKRAAWANLERCDFFISVHLNADPDPDEPGMHEASGEEILVYSVRSAGYAVAVSMLPEIDKLVPGAIRGVKIRPDLGVLSYTQMPAMLIECGFIDNKVGGKSLFKRPEVAGEIVAQAFDQAYRAYLEQPR</sequence>
<organism evidence="5 6">
    <name type="scientific">Oceanidesulfovibrio marinus</name>
    <dbReference type="NCBI Taxonomy" id="370038"/>
    <lineage>
        <taxon>Bacteria</taxon>
        <taxon>Pseudomonadati</taxon>
        <taxon>Thermodesulfobacteriota</taxon>
        <taxon>Desulfovibrionia</taxon>
        <taxon>Desulfovibrionales</taxon>
        <taxon>Desulfovibrionaceae</taxon>
        <taxon>Oceanidesulfovibrio</taxon>
    </lineage>
</organism>
<dbReference type="SMART" id="SM00646">
    <property type="entry name" value="Ami_3"/>
    <property type="match status" value="1"/>
</dbReference>
<dbReference type="AlphaFoldDB" id="A0A6P1ZDT1"/>
<dbReference type="PANTHER" id="PTHR30404">
    <property type="entry name" value="N-ACETYLMURAMOYL-L-ALANINE AMIDASE"/>
    <property type="match status" value="1"/>
</dbReference>
<evidence type="ECO:0000256" key="3">
    <source>
        <dbReference type="ARBA" id="ARBA00022801"/>
    </source>
</evidence>
<dbReference type="EC" id="3.5.1.28" evidence="2"/>
<evidence type="ECO:0000256" key="2">
    <source>
        <dbReference type="ARBA" id="ARBA00011901"/>
    </source>
</evidence>
<dbReference type="GO" id="GO:0009253">
    <property type="term" value="P:peptidoglycan catabolic process"/>
    <property type="evidence" value="ECO:0007669"/>
    <property type="project" value="InterPro"/>
</dbReference>
<evidence type="ECO:0000313" key="5">
    <source>
        <dbReference type="EMBL" id="TVM31177.1"/>
    </source>
</evidence>
<evidence type="ECO:0000313" key="6">
    <source>
        <dbReference type="Proteomes" id="UP000434052"/>
    </source>
</evidence>
<dbReference type="EMBL" id="QMIF01000017">
    <property type="protein sequence ID" value="TVM31177.1"/>
    <property type="molecule type" value="Genomic_DNA"/>
</dbReference>
<dbReference type="CDD" id="cd02696">
    <property type="entry name" value="MurNAc-LAA"/>
    <property type="match status" value="1"/>
</dbReference>
<dbReference type="Proteomes" id="UP000434052">
    <property type="component" value="Unassembled WGS sequence"/>
</dbReference>
<dbReference type="PANTHER" id="PTHR30404:SF0">
    <property type="entry name" value="N-ACETYLMURAMOYL-L-ALANINE AMIDASE AMIC"/>
    <property type="match status" value="1"/>
</dbReference>
<accession>A0A6P1ZDT1</accession>